<keyword evidence="1" id="KW-0472">Membrane</keyword>
<dbReference type="KEGG" id="dosa:Os05g0187800"/>
<accession>Q0DK71</accession>
<evidence type="ECO:0000313" key="3">
    <source>
        <dbReference type="Proteomes" id="UP000000763"/>
    </source>
</evidence>
<proteinExistence type="predicted"/>
<dbReference type="Proteomes" id="UP000000763">
    <property type="component" value="Chromosome 5"/>
</dbReference>
<feature type="transmembrane region" description="Helical" evidence="1">
    <location>
        <begin position="26"/>
        <end position="47"/>
    </location>
</feature>
<organism evidence="2 3">
    <name type="scientific">Oryza sativa subsp. japonica</name>
    <name type="common">Rice</name>
    <dbReference type="NCBI Taxonomy" id="39947"/>
    <lineage>
        <taxon>Eukaryota</taxon>
        <taxon>Viridiplantae</taxon>
        <taxon>Streptophyta</taxon>
        <taxon>Embryophyta</taxon>
        <taxon>Tracheophyta</taxon>
        <taxon>Spermatophyta</taxon>
        <taxon>Magnoliopsida</taxon>
        <taxon>Liliopsida</taxon>
        <taxon>Poales</taxon>
        <taxon>Poaceae</taxon>
        <taxon>BOP clade</taxon>
        <taxon>Oryzoideae</taxon>
        <taxon>Oryzeae</taxon>
        <taxon>Oryzinae</taxon>
        <taxon>Oryza</taxon>
        <taxon>Oryza sativa</taxon>
    </lineage>
</organism>
<evidence type="ECO:0000313" key="2">
    <source>
        <dbReference type="EMBL" id="BAF16752.2"/>
    </source>
</evidence>
<keyword evidence="1" id="KW-1133">Transmembrane helix</keyword>
<dbReference type="Pfam" id="PF04511">
    <property type="entry name" value="DER1"/>
    <property type="match status" value="1"/>
</dbReference>
<protein>
    <submittedName>
        <fullName evidence="2">Os05g0187800 protein</fullName>
    </submittedName>
</protein>
<gene>
    <name evidence="2" type="ordered locus">Os05g0187800</name>
</gene>
<feature type="non-terminal residue" evidence="2">
    <location>
        <position position="1"/>
    </location>
</feature>
<name>Q0DK71_ORYSJ</name>
<keyword evidence="1" id="KW-0812">Transmembrane</keyword>
<reference evidence="2 3" key="1">
    <citation type="journal article" date="2005" name="Nature">
        <title>The map-based sequence of the rice genome.</title>
        <authorList>
            <consortium name="International rice genome sequencing project (IRGSP)"/>
            <person name="Matsumoto T."/>
            <person name="Wu J."/>
            <person name="Kanamori H."/>
            <person name="Katayose Y."/>
            <person name="Fujisawa M."/>
            <person name="Namiki N."/>
            <person name="Mizuno H."/>
            <person name="Yamamoto K."/>
            <person name="Antonio B.A."/>
            <person name="Baba T."/>
            <person name="Sakata K."/>
            <person name="Nagamura Y."/>
            <person name="Aoki H."/>
            <person name="Arikawa K."/>
            <person name="Arita K."/>
            <person name="Bito T."/>
            <person name="Chiden Y."/>
            <person name="Fujitsuka N."/>
            <person name="Fukunaka R."/>
            <person name="Hamada M."/>
            <person name="Harada C."/>
            <person name="Hayashi A."/>
            <person name="Hijishita S."/>
            <person name="Honda M."/>
            <person name="Hosokawa S."/>
            <person name="Ichikawa Y."/>
            <person name="Idonuma A."/>
            <person name="Iijima M."/>
            <person name="Ikeda M."/>
            <person name="Ikeno M."/>
            <person name="Ito K."/>
            <person name="Ito S."/>
            <person name="Ito T."/>
            <person name="Ito Y."/>
            <person name="Ito Y."/>
            <person name="Iwabuchi A."/>
            <person name="Kamiya K."/>
            <person name="Karasawa W."/>
            <person name="Kurita K."/>
            <person name="Katagiri S."/>
            <person name="Kikuta A."/>
            <person name="Kobayashi H."/>
            <person name="Kobayashi N."/>
            <person name="Machita K."/>
            <person name="Maehara T."/>
            <person name="Masukawa M."/>
            <person name="Mizubayashi T."/>
            <person name="Mukai Y."/>
            <person name="Nagasaki H."/>
            <person name="Nagata Y."/>
            <person name="Naito S."/>
            <person name="Nakashima M."/>
            <person name="Nakama Y."/>
            <person name="Nakamichi Y."/>
            <person name="Nakamura M."/>
            <person name="Meguro A."/>
            <person name="Negishi M."/>
            <person name="Ohta I."/>
            <person name="Ohta T."/>
            <person name="Okamoto M."/>
            <person name="Ono N."/>
            <person name="Saji S."/>
            <person name="Sakaguchi M."/>
            <person name="Sakai K."/>
            <person name="Shibata M."/>
            <person name="Shimokawa T."/>
            <person name="Song J."/>
            <person name="Takazaki Y."/>
            <person name="Terasawa K."/>
            <person name="Tsugane M."/>
            <person name="Tsuji K."/>
            <person name="Ueda S."/>
            <person name="Waki K."/>
            <person name="Yamagata H."/>
            <person name="Yamamoto M."/>
            <person name="Yamamoto S."/>
            <person name="Yamane H."/>
            <person name="Yoshiki S."/>
            <person name="Yoshihara R."/>
            <person name="Yukawa K."/>
            <person name="Zhong H."/>
            <person name="Yano M."/>
            <person name="Yuan Q."/>
            <person name="Ouyang S."/>
            <person name="Liu J."/>
            <person name="Jones K.M."/>
            <person name="Gansberger K."/>
            <person name="Moffat K."/>
            <person name="Hill J."/>
            <person name="Bera J."/>
            <person name="Fadrosh D."/>
            <person name="Jin S."/>
            <person name="Johri S."/>
            <person name="Kim M."/>
            <person name="Overton L."/>
            <person name="Reardon M."/>
            <person name="Tsitrin T."/>
            <person name="Vuong H."/>
            <person name="Weaver B."/>
            <person name="Ciecko A."/>
            <person name="Tallon L."/>
            <person name="Jackson J."/>
            <person name="Pai G."/>
            <person name="Aken S.V."/>
            <person name="Utterback T."/>
            <person name="Reidmuller S."/>
            <person name="Feldblyum T."/>
            <person name="Hsiao J."/>
            <person name="Zismann V."/>
            <person name="Iobst S."/>
            <person name="de Vazeille A.R."/>
            <person name="Buell C.R."/>
            <person name="Ying K."/>
            <person name="Li Y."/>
            <person name="Lu T."/>
            <person name="Huang Y."/>
            <person name="Zhao Q."/>
            <person name="Feng Q."/>
            <person name="Zhang L."/>
            <person name="Zhu J."/>
            <person name="Weng Q."/>
            <person name="Mu J."/>
            <person name="Lu Y."/>
            <person name="Fan D."/>
            <person name="Liu Y."/>
            <person name="Guan J."/>
            <person name="Zhang Y."/>
            <person name="Yu S."/>
            <person name="Liu X."/>
            <person name="Zhang Y."/>
            <person name="Hong G."/>
            <person name="Han B."/>
            <person name="Choisne N."/>
            <person name="Demange N."/>
            <person name="Orjeda G."/>
            <person name="Samain S."/>
            <person name="Cattolico L."/>
            <person name="Pelletier E."/>
            <person name="Couloux A."/>
            <person name="Segurens B."/>
            <person name="Wincker P."/>
            <person name="D'Hont A."/>
            <person name="Scarpelli C."/>
            <person name="Weissenbach J."/>
            <person name="Salanoubat M."/>
            <person name="Quetier F."/>
            <person name="Yu Y."/>
            <person name="Kim H.R."/>
            <person name="Rambo T."/>
            <person name="Currie J."/>
            <person name="Collura K."/>
            <person name="Luo M."/>
            <person name="Yang T."/>
            <person name="Ammiraju J.S.S."/>
            <person name="Engler F."/>
            <person name="Soderlund C."/>
            <person name="Wing R.A."/>
            <person name="Palmer L.E."/>
            <person name="de la Bastide M."/>
            <person name="Spiegel L."/>
            <person name="Nascimento L."/>
            <person name="Zutavern T."/>
            <person name="O'Shaughnessy A."/>
            <person name="Dike S."/>
            <person name="Dedhia N."/>
            <person name="Preston R."/>
            <person name="Balija V."/>
            <person name="McCombie W.R."/>
            <person name="Chow T."/>
            <person name="Chen H."/>
            <person name="Chung M."/>
            <person name="Chen C."/>
            <person name="Shaw J."/>
            <person name="Wu H."/>
            <person name="Hsiao K."/>
            <person name="Chao Y."/>
            <person name="Chu M."/>
            <person name="Cheng C."/>
            <person name="Hour A."/>
            <person name="Lee P."/>
            <person name="Lin S."/>
            <person name="Lin Y."/>
            <person name="Liou J."/>
            <person name="Liu S."/>
            <person name="Hsing Y."/>
            <person name="Raghuvanshi S."/>
            <person name="Mohanty A."/>
            <person name="Bharti A.K."/>
            <person name="Gaur A."/>
            <person name="Gupta V."/>
            <person name="Kumar D."/>
            <person name="Ravi V."/>
            <person name="Vij S."/>
            <person name="Kapur A."/>
            <person name="Khurana P."/>
            <person name="Khurana P."/>
            <person name="Khurana J.P."/>
            <person name="Tyagi A.K."/>
            <person name="Gaikwad K."/>
            <person name="Singh A."/>
            <person name="Dalal V."/>
            <person name="Srivastava S."/>
            <person name="Dixit A."/>
            <person name="Pal A.K."/>
            <person name="Ghazi I.A."/>
            <person name="Yadav M."/>
            <person name="Pandit A."/>
            <person name="Bhargava A."/>
            <person name="Sureshbabu K."/>
            <person name="Batra K."/>
            <person name="Sharma T.R."/>
            <person name="Mohapatra T."/>
            <person name="Singh N.K."/>
            <person name="Messing J."/>
            <person name="Nelson A.B."/>
            <person name="Fuks G."/>
            <person name="Kavchok S."/>
            <person name="Keizer G."/>
            <person name="Linton E."/>
            <person name="Llaca V."/>
            <person name="Song R."/>
            <person name="Tanyolac B."/>
            <person name="Young S."/>
            <person name="Ho-Il K."/>
            <person name="Hahn J.H."/>
            <person name="Sangsakoo G."/>
            <person name="Vanavichit A."/>
            <person name="de Mattos Luiz.A.T."/>
            <person name="Zimmer P.D."/>
            <person name="Malone G."/>
            <person name="Dellagostin O."/>
            <person name="de Oliveira A.C."/>
            <person name="Bevan M."/>
            <person name="Bancroft I."/>
            <person name="Minx P."/>
            <person name="Cordum H."/>
            <person name="Wilson R."/>
            <person name="Cheng Z."/>
            <person name="Jin W."/>
            <person name="Jiang J."/>
            <person name="Leong S.A."/>
            <person name="Iwama H."/>
            <person name="Gojobori T."/>
            <person name="Itoh T."/>
            <person name="Niimura Y."/>
            <person name="Fujii Y."/>
            <person name="Habara T."/>
            <person name="Sakai H."/>
            <person name="Sato Y."/>
            <person name="Wilson G."/>
            <person name="Kumar K."/>
            <person name="McCouch S."/>
            <person name="Juretic N."/>
            <person name="Hoen D."/>
            <person name="Wright S."/>
            <person name="Bruskiewich R."/>
            <person name="Bureau T."/>
            <person name="Miyao A."/>
            <person name="Hirochika H."/>
            <person name="Nishikawa T."/>
            <person name="Kadowaki K."/>
            <person name="Sugiura M."/>
            <person name="Burr B."/>
            <person name="Sasaki T."/>
        </authorList>
    </citation>
    <scope>NUCLEOTIDE SEQUENCE [LARGE SCALE GENOMIC DNA]</scope>
    <source>
        <strain evidence="3">cv. Nipponbare</strain>
    </source>
</reference>
<dbReference type="InterPro" id="IPR007599">
    <property type="entry name" value="DER1"/>
</dbReference>
<reference evidence="3" key="2">
    <citation type="journal article" date="2008" name="Nucleic Acids Res.">
        <title>The rice annotation project database (RAP-DB): 2008 update.</title>
        <authorList>
            <consortium name="The rice annotation project (RAP)"/>
        </authorList>
    </citation>
    <scope>GENOME REANNOTATION</scope>
    <source>
        <strain evidence="3">cv. Nipponbare</strain>
    </source>
</reference>
<dbReference type="EMBL" id="AP008211">
    <property type="protein sequence ID" value="BAF16752.2"/>
    <property type="molecule type" value="Genomic_DNA"/>
</dbReference>
<dbReference type="AlphaFoldDB" id="Q0DK71"/>
<evidence type="ECO:0000256" key="1">
    <source>
        <dbReference type="SAM" id="Phobius"/>
    </source>
</evidence>
<sequence>SDLKNSIHWTHILHINLSCLDQALSAIPFLDIYFLGVPMVSMLLYVWSREYPNSQISMYGLVQLRVSFTTTIYRTRCPL</sequence>